<feature type="repeat" description="ANK" evidence="7">
    <location>
        <begin position="275"/>
        <end position="307"/>
    </location>
</feature>
<evidence type="ECO:0000256" key="4">
    <source>
        <dbReference type="ARBA" id="ARBA00022989"/>
    </source>
</evidence>
<dbReference type="PROSITE" id="PS50297">
    <property type="entry name" value="ANK_REP_REGION"/>
    <property type="match status" value="1"/>
</dbReference>
<evidence type="ECO:0000256" key="3">
    <source>
        <dbReference type="ARBA" id="ARBA00022737"/>
    </source>
</evidence>
<dbReference type="InterPro" id="IPR002110">
    <property type="entry name" value="Ankyrin_rpt"/>
</dbReference>
<dbReference type="SMART" id="SM00248">
    <property type="entry name" value="ANK"/>
    <property type="match status" value="9"/>
</dbReference>
<evidence type="ECO:0000256" key="2">
    <source>
        <dbReference type="ARBA" id="ARBA00022692"/>
    </source>
</evidence>
<keyword evidence="11" id="KW-1185">Reference proteome</keyword>
<dbReference type="InterPro" id="IPR026961">
    <property type="entry name" value="PGG_dom"/>
</dbReference>
<evidence type="ECO:0000259" key="10">
    <source>
        <dbReference type="Pfam" id="PF13962"/>
    </source>
</evidence>
<evidence type="ECO:0000256" key="7">
    <source>
        <dbReference type="PROSITE-ProRule" id="PRU00023"/>
    </source>
</evidence>
<keyword evidence="5 7" id="KW-0040">ANK repeat</keyword>
<protein>
    <submittedName>
        <fullName evidence="12">Ankyrin repeat-containing protein At5g02620</fullName>
    </submittedName>
</protein>
<feature type="transmembrane region" description="Helical" evidence="9">
    <location>
        <begin position="548"/>
        <end position="571"/>
    </location>
</feature>
<feature type="region of interest" description="Disordered" evidence="8">
    <location>
        <begin position="463"/>
        <end position="493"/>
    </location>
</feature>
<keyword evidence="4 9" id="KW-1133">Transmembrane helix</keyword>
<keyword evidence="3" id="KW-0677">Repeat</keyword>
<dbReference type="PROSITE" id="PS50088">
    <property type="entry name" value="ANK_REPEAT"/>
    <property type="match status" value="2"/>
</dbReference>
<dbReference type="PANTHER" id="PTHR24186:SF50">
    <property type="entry name" value="ANKYRIN REPEAT-CONTAINING PROTEIN ITN1-LIKE ISOFORM X1"/>
    <property type="match status" value="1"/>
</dbReference>
<accession>A0A8N4I687</accession>
<comment type="subcellular location">
    <subcellularLocation>
        <location evidence="1">Membrane</location>
        <topology evidence="1">Multi-pass membrane protein</topology>
    </subcellularLocation>
</comment>
<dbReference type="SUPFAM" id="SSF48403">
    <property type="entry name" value="Ankyrin repeat"/>
    <property type="match status" value="1"/>
</dbReference>
<dbReference type="RefSeq" id="XP_029117387.1">
    <property type="nucleotide sequence ID" value="XM_029261554.1"/>
</dbReference>
<dbReference type="Proteomes" id="UP000504607">
    <property type="component" value="Unplaced"/>
</dbReference>
<evidence type="ECO:0000256" key="5">
    <source>
        <dbReference type="ARBA" id="ARBA00023043"/>
    </source>
</evidence>
<evidence type="ECO:0000256" key="1">
    <source>
        <dbReference type="ARBA" id="ARBA00004141"/>
    </source>
</evidence>
<gene>
    <name evidence="12" type="primary">LOC105034248</name>
</gene>
<dbReference type="PANTHER" id="PTHR24186">
    <property type="entry name" value="PROTEIN PHOSPHATASE 1 REGULATORY SUBUNIT"/>
    <property type="match status" value="1"/>
</dbReference>
<proteinExistence type="predicted"/>
<evidence type="ECO:0000256" key="6">
    <source>
        <dbReference type="ARBA" id="ARBA00023136"/>
    </source>
</evidence>
<dbReference type="Pfam" id="PF12796">
    <property type="entry name" value="Ank_2"/>
    <property type="match status" value="3"/>
</dbReference>
<feature type="repeat" description="ANK" evidence="7">
    <location>
        <begin position="380"/>
        <end position="413"/>
    </location>
</feature>
<evidence type="ECO:0000313" key="12">
    <source>
        <dbReference type="RefSeq" id="XP_029117387.1"/>
    </source>
</evidence>
<dbReference type="Pfam" id="PF13857">
    <property type="entry name" value="Ank_5"/>
    <property type="match status" value="1"/>
</dbReference>
<keyword evidence="6 9" id="KW-0472">Membrane</keyword>
<evidence type="ECO:0000256" key="8">
    <source>
        <dbReference type="SAM" id="MobiDB-lite"/>
    </source>
</evidence>
<dbReference type="AlphaFoldDB" id="A0A8N4I687"/>
<feature type="transmembrane region" description="Helical" evidence="9">
    <location>
        <begin position="583"/>
        <end position="608"/>
    </location>
</feature>
<evidence type="ECO:0000313" key="11">
    <source>
        <dbReference type="Proteomes" id="UP000504607"/>
    </source>
</evidence>
<dbReference type="GO" id="GO:0005886">
    <property type="term" value="C:plasma membrane"/>
    <property type="evidence" value="ECO:0007669"/>
    <property type="project" value="TreeGrafter"/>
</dbReference>
<sequence>MAKENSSSEESSSSEIAQIDFDLEVLRSEDPPIHIAMNPKLLEAARSGDKTILDELLQQKDFSFGALMGEIKITVPEDAIIQQDTNCLLGATSEGNTALHIVASRGYLELAKEICNKDRSLLAAPNMRHDTPLHCAARAGNDKMVSLFIELIHQMDSIEARRVLRATNKNKDNALHEAAKYDHMYVAEVLMKEDADLASMLDNAGMSPLYLAIVIGSLNVAKALLRSSSWVKASPTYYAGPNGETALHQAVCISQEITKEILQREPDITKVADLGGGIPLHFVAYNGDRDTAKLLLEHDPSTANVSNANGFCPIHVAARSGKIGVVDQILQQCPDADELLDKEGKNFLHAAFQCRKLNVVKKIISKRPNLRKLLNDQDHEGNTPLHTAVKNSDQSSVHFLLRDKGVSPNIINHDGFTPLDLAMQKMDGGMQFRLNTTWCILGCLAFTKGLFGSPVKRVVFSSDEDKMKPSGDDKVKENSSSGEKTETKVRQDEELQKELDVSKNLVIATVLIATVTFTARLTVPGGYIADDHPDRGTAVLSKENAFKVFLVSDALAFVCSISATCWLLFAGTSTVDKYTRRRALSFASLCLWVAFNGMSTAFATGIYATVAHSCKRISFLSCITPLCAFALSTDNVFNVMKTVGIRQGTDIGFGQPPYTRMLKKLFVLNCCPSELQESCIYRSLLLLSAY</sequence>
<dbReference type="OrthoDB" id="10040922at2759"/>
<name>A0A8N4I687_ELAGV</name>
<evidence type="ECO:0000256" key="9">
    <source>
        <dbReference type="SAM" id="Phobius"/>
    </source>
</evidence>
<keyword evidence="2 9" id="KW-0812">Transmembrane</keyword>
<organism evidence="11 12">
    <name type="scientific">Elaeis guineensis var. tenera</name>
    <name type="common">Oil palm</name>
    <dbReference type="NCBI Taxonomy" id="51953"/>
    <lineage>
        <taxon>Eukaryota</taxon>
        <taxon>Viridiplantae</taxon>
        <taxon>Streptophyta</taxon>
        <taxon>Embryophyta</taxon>
        <taxon>Tracheophyta</taxon>
        <taxon>Spermatophyta</taxon>
        <taxon>Magnoliopsida</taxon>
        <taxon>Liliopsida</taxon>
        <taxon>Arecaceae</taxon>
        <taxon>Arecoideae</taxon>
        <taxon>Cocoseae</taxon>
        <taxon>Elaeidinae</taxon>
        <taxon>Elaeis</taxon>
    </lineage>
</organism>
<dbReference type="Gene3D" id="1.25.40.20">
    <property type="entry name" value="Ankyrin repeat-containing domain"/>
    <property type="match status" value="1"/>
</dbReference>
<dbReference type="InterPro" id="IPR036770">
    <property type="entry name" value="Ankyrin_rpt-contain_sf"/>
</dbReference>
<dbReference type="Pfam" id="PF13962">
    <property type="entry name" value="PGG"/>
    <property type="match status" value="1"/>
</dbReference>
<feature type="domain" description="PGG" evidence="10">
    <location>
        <begin position="501"/>
        <end position="608"/>
    </location>
</feature>
<reference evidence="12" key="1">
    <citation type="submission" date="2025-08" db="UniProtKB">
        <authorList>
            <consortium name="RefSeq"/>
        </authorList>
    </citation>
    <scope>IDENTIFICATION</scope>
</reference>